<name>A0A812JFT5_9DINO</name>
<evidence type="ECO:0000313" key="3">
    <source>
        <dbReference type="EMBL" id="CAE7204361.1"/>
    </source>
</evidence>
<proteinExistence type="predicted"/>
<dbReference type="EMBL" id="CAJNDS010000422">
    <property type="protein sequence ID" value="CAE7204361.1"/>
    <property type="molecule type" value="Genomic_DNA"/>
</dbReference>
<dbReference type="OrthoDB" id="444641at2759"/>
<evidence type="ECO:0000256" key="2">
    <source>
        <dbReference type="SAM" id="Phobius"/>
    </source>
</evidence>
<keyword evidence="2" id="KW-0812">Transmembrane</keyword>
<comment type="caution">
    <text evidence="3">The sequence shown here is derived from an EMBL/GenBank/DDBJ whole genome shotgun (WGS) entry which is preliminary data.</text>
</comment>
<reference evidence="3" key="1">
    <citation type="submission" date="2021-02" db="EMBL/GenBank/DDBJ databases">
        <authorList>
            <person name="Dougan E. K."/>
            <person name="Rhodes N."/>
            <person name="Thang M."/>
            <person name="Chan C."/>
        </authorList>
    </citation>
    <scope>NUCLEOTIDE SEQUENCE</scope>
</reference>
<gene>
    <name evidence="3" type="ORF">SNAT2548_LOCUS6348</name>
</gene>
<feature type="region of interest" description="Disordered" evidence="1">
    <location>
        <begin position="77"/>
        <end position="113"/>
    </location>
</feature>
<keyword evidence="2" id="KW-1133">Transmembrane helix</keyword>
<keyword evidence="4" id="KW-1185">Reference proteome</keyword>
<protein>
    <submittedName>
        <fullName evidence="3">Uncharacterized protein</fullName>
    </submittedName>
</protein>
<sequence>FLDVGISILYVFGFLANVSQADGAKWIESTGMSLLQDLVLKPLYLALLYATVASMVLCCSPSVGEKILNQWVRQSDNESGNEDLQNDGNQLGNEDFEGRRSGPAGLSRSSAGL</sequence>
<organism evidence="3 4">
    <name type="scientific">Symbiodinium natans</name>
    <dbReference type="NCBI Taxonomy" id="878477"/>
    <lineage>
        <taxon>Eukaryota</taxon>
        <taxon>Sar</taxon>
        <taxon>Alveolata</taxon>
        <taxon>Dinophyceae</taxon>
        <taxon>Suessiales</taxon>
        <taxon>Symbiodiniaceae</taxon>
        <taxon>Symbiodinium</taxon>
    </lineage>
</organism>
<feature type="non-terminal residue" evidence="3">
    <location>
        <position position="1"/>
    </location>
</feature>
<feature type="transmembrane region" description="Helical" evidence="2">
    <location>
        <begin position="44"/>
        <end position="64"/>
    </location>
</feature>
<keyword evidence="2" id="KW-0472">Membrane</keyword>
<evidence type="ECO:0000313" key="4">
    <source>
        <dbReference type="Proteomes" id="UP000604046"/>
    </source>
</evidence>
<accession>A0A812JFT5</accession>
<dbReference type="Proteomes" id="UP000604046">
    <property type="component" value="Unassembled WGS sequence"/>
</dbReference>
<dbReference type="AlphaFoldDB" id="A0A812JFT5"/>
<evidence type="ECO:0000256" key="1">
    <source>
        <dbReference type="SAM" id="MobiDB-lite"/>
    </source>
</evidence>